<dbReference type="PANTHER" id="PTHR34039:SF1">
    <property type="entry name" value="UPF0102 PROTEIN YRAN"/>
    <property type="match status" value="1"/>
</dbReference>
<organism evidence="3 4">
    <name type="scientific">Symbiopectobacterium purcellii</name>
    <dbReference type="NCBI Taxonomy" id="2871826"/>
    <lineage>
        <taxon>Bacteria</taxon>
        <taxon>Pseudomonadati</taxon>
        <taxon>Pseudomonadota</taxon>
        <taxon>Gammaproteobacteria</taxon>
        <taxon>Enterobacterales</taxon>
        <taxon>Enterobacteriaceae</taxon>
    </lineage>
</organism>
<dbReference type="PANTHER" id="PTHR34039">
    <property type="entry name" value="UPF0102 PROTEIN YRAN"/>
    <property type="match status" value="1"/>
</dbReference>
<dbReference type="NCBIfam" id="NF009150">
    <property type="entry name" value="PRK12497.1-3"/>
    <property type="match status" value="1"/>
</dbReference>
<dbReference type="SUPFAM" id="SSF52980">
    <property type="entry name" value="Restriction endonuclease-like"/>
    <property type="match status" value="1"/>
</dbReference>
<evidence type="ECO:0000256" key="2">
    <source>
        <dbReference type="HAMAP-Rule" id="MF_00048"/>
    </source>
</evidence>
<evidence type="ECO:0000256" key="1">
    <source>
        <dbReference type="ARBA" id="ARBA00006738"/>
    </source>
</evidence>
<dbReference type="Pfam" id="PF02021">
    <property type="entry name" value="UPF0102"/>
    <property type="match status" value="1"/>
</dbReference>
<protein>
    <recommendedName>
        <fullName evidence="2">UPF0102 protein K6K13_01425</fullName>
    </recommendedName>
</protein>
<proteinExistence type="inferred from homology"/>
<dbReference type="InterPro" id="IPR003509">
    <property type="entry name" value="UPF0102_YraN-like"/>
</dbReference>
<reference evidence="3 4" key="1">
    <citation type="submission" date="2021-08" db="EMBL/GenBank/DDBJ databases">
        <title>Culture and genomic analysis of Symbiopectobacterium purcellii sp. nov. gen. nov., isolated from the leafhopper Empoasca decipiens.</title>
        <authorList>
            <person name="Nadal-Jimenez P."/>
            <person name="Siozios S."/>
            <person name="Halliday N."/>
            <person name="Camara M."/>
            <person name="Hurst G.D.D."/>
        </authorList>
    </citation>
    <scope>NUCLEOTIDE SEQUENCE [LARGE SCALE GENOMIC DNA]</scope>
    <source>
        <strain evidence="3 4">SyEd1</strain>
    </source>
</reference>
<name>A0ABX9ART6_9ENTR</name>
<accession>A0ABX9ART6</accession>
<dbReference type="InterPro" id="IPR011856">
    <property type="entry name" value="tRNA_endonuc-like_dom_sf"/>
</dbReference>
<dbReference type="HAMAP" id="MF_00048">
    <property type="entry name" value="UPF0102"/>
    <property type="match status" value="1"/>
</dbReference>
<dbReference type="EMBL" id="CP081864">
    <property type="protein sequence ID" value="QZN97897.1"/>
    <property type="molecule type" value="Genomic_DNA"/>
</dbReference>
<dbReference type="Gene3D" id="3.40.1350.10">
    <property type="match status" value="1"/>
</dbReference>
<dbReference type="NCBIfam" id="TIGR00252">
    <property type="entry name" value="YraN family protein"/>
    <property type="match status" value="1"/>
</dbReference>
<evidence type="ECO:0000313" key="4">
    <source>
        <dbReference type="Proteomes" id="UP000825886"/>
    </source>
</evidence>
<keyword evidence="4" id="KW-1185">Reference proteome</keyword>
<evidence type="ECO:0000313" key="3">
    <source>
        <dbReference type="EMBL" id="QZN97897.1"/>
    </source>
</evidence>
<sequence>MNQRATGTHYEQHARRYLEQQAGLTFVAANVHYRGGELDLIMRDEHTWVFVEVRYRKNAQFGSAAESVTPRKQQRLLHAAALWLAQRQQSFDTTSCRFDILAITGEHYDWLPNAFGA</sequence>
<gene>
    <name evidence="3" type="ORF">K6K13_01425</name>
</gene>
<dbReference type="Proteomes" id="UP000825886">
    <property type="component" value="Chromosome"/>
</dbReference>
<comment type="similarity">
    <text evidence="1 2">Belongs to the UPF0102 family.</text>
</comment>
<dbReference type="RefSeq" id="WP_222160927.1">
    <property type="nucleotide sequence ID" value="NZ_CP081864.1"/>
</dbReference>
<dbReference type="InterPro" id="IPR011335">
    <property type="entry name" value="Restrct_endonuc-II-like"/>
</dbReference>